<evidence type="ECO:0000313" key="1">
    <source>
        <dbReference type="EMBL" id="RJY18459.1"/>
    </source>
</evidence>
<dbReference type="Pfam" id="PF07295">
    <property type="entry name" value="DUF1451"/>
    <property type="match status" value="1"/>
</dbReference>
<dbReference type="OrthoDB" id="3174978at2"/>
<organism evidence="1 2">
    <name type="scientific">Parashewanella spongiae</name>
    <dbReference type="NCBI Taxonomy" id="342950"/>
    <lineage>
        <taxon>Bacteria</taxon>
        <taxon>Pseudomonadati</taxon>
        <taxon>Pseudomonadota</taxon>
        <taxon>Gammaproteobacteria</taxon>
        <taxon>Alteromonadales</taxon>
        <taxon>Shewanellaceae</taxon>
        <taxon>Parashewanella</taxon>
    </lineage>
</organism>
<dbReference type="InterPro" id="IPR009912">
    <property type="entry name" value="DUF1451"/>
</dbReference>
<reference evidence="1 2" key="1">
    <citation type="submission" date="2018-09" db="EMBL/GenBank/DDBJ databases">
        <title>Phylogeny of the Shewanellaceae, and recommendation for two new genera, Pseudoshewanella and Parashewanella.</title>
        <authorList>
            <person name="Wang G."/>
        </authorList>
    </citation>
    <scope>NUCLEOTIDE SEQUENCE [LARGE SCALE GENOMIC DNA]</scope>
    <source>
        <strain evidence="1 2">KCTC 22492</strain>
    </source>
</reference>
<protein>
    <recommendedName>
        <fullName evidence="3">Zinc ribbon-containing protein</fullName>
    </recommendedName>
</protein>
<dbReference type="RefSeq" id="WP_121852619.1">
    <property type="nucleotide sequence ID" value="NZ_CP037952.1"/>
</dbReference>
<comment type="caution">
    <text evidence="1">The sequence shown here is derived from an EMBL/GenBank/DDBJ whole genome shotgun (WGS) entry which is preliminary data.</text>
</comment>
<dbReference type="EMBL" id="QYYH01000022">
    <property type="protein sequence ID" value="RJY18459.1"/>
    <property type="molecule type" value="Genomic_DNA"/>
</dbReference>
<evidence type="ECO:0008006" key="3">
    <source>
        <dbReference type="Google" id="ProtNLM"/>
    </source>
</evidence>
<proteinExistence type="predicted"/>
<accession>A0A3A6UAA4</accession>
<evidence type="ECO:0000313" key="2">
    <source>
        <dbReference type="Proteomes" id="UP000273022"/>
    </source>
</evidence>
<keyword evidence="2" id="KW-1185">Reference proteome</keyword>
<dbReference type="Proteomes" id="UP000273022">
    <property type="component" value="Unassembled WGS sequence"/>
</dbReference>
<dbReference type="AlphaFoldDB" id="A0A3A6UAA4"/>
<name>A0A3A6UAA4_9GAMM</name>
<sequence>MSERSSALLKLYQSLIKQIQQEYQMDNTLTANDLFQSVAHGKQFLALKQGSDIKELALVEEFLKRDISAFLKQQNESSLASSPTMLAIENTLWHWLGEISDRSQVEWHELAQEFEHHGFYQVGDIVSQGQIICNQCGHGFNIEFPTTIPSCTECDCEQFSREPLEP</sequence>
<gene>
    <name evidence="1" type="ORF">D5R81_05340</name>
</gene>